<feature type="domain" description="HTH arsR-type" evidence="5">
    <location>
        <begin position="51"/>
        <end position="145"/>
    </location>
</feature>
<dbReference type="RefSeq" id="WP_307862791.1">
    <property type="nucleotide sequence ID" value="NZ_JAGINU010000002.1"/>
</dbReference>
<evidence type="ECO:0000256" key="4">
    <source>
        <dbReference type="SAM" id="MobiDB-lite"/>
    </source>
</evidence>
<dbReference type="InterPro" id="IPR011991">
    <property type="entry name" value="ArsR-like_HTH"/>
</dbReference>
<evidence type="ECO:0000256" key="2">
    <source>
        <dbReference type="ARBA" id="ARBA00023125"/>
    </source>
</evidence>
<evidence type="ECO:0000313" key="6">
    <source>
        <dbReference type="EMBL" id="MBP2371471.1"/>
    </source>
</evidence>
<feature type="region of interest" description="Disordered" evidence="4">
    <location>
        <begin position="1"/>
        <end position="35"/>
    </location>
</feature>
<evidence type="ECO:0000313" key="7">
    <source>
        <dbReference type="Proteomes" id="UP001519295"/>
    </source>
</evidence>
<dbReference type="Gene3D" id="1.10.10.10">
    <property type="entry name" value="Winged helix-like DNA-binding domain superfamily/Winged helix DNA-binding domain"/>
    <property type="match status" value="1"/>
</dbReference>
<dbReference type="PROSITE" id="PS50987">
    <property type="entry name" value="HTH_ARSR_2"/>
    <property type="match status" value="1"/>
</dbReference>
<reference evidence="6 7" key="1">
    <citation type="submission" date="2021-03" db="EMBL/GenBank/DDBJ databases">
        <title>Sequencing the genomes of 1000 actinobacteria strains.</title>
        <authorList>
            <person name="Klenk H.-P."/>
        </authorList>
    </citation>
    <scope>NUCLEOTIDE SEQUENCE [LARGE SCALE GENOMIC DNA]</scope>
    <source>
        <strain evidence="6 7">DSM 45256</strain>
    </source>
</reference>
<dbReference type="Proteomes" id="UP001519295">
    <property type="component" value="Unassembled WGS sequence"/>
</dbReference>
<dbReference type="NCBIfam" id="NF033788">
    <property type="entry name" value="HTH_metalloreg"/>
    <property type="match status" value="1"/>
</dbReference>
<keyword evidence="2 6" id="KW-0238">DNA-binding</keyword>
<dbReference type="GO" id="GO:0003677">
    <property type="term" value="F:DNA binding"/>
    <property type="evidence" value="ECO:0007669"/>
    <property type="project" value="UniProtKB-KW"/>
</dbReference>
<dbReference type="SMART" id="SM00418">
    <property type="entry name" value="HTH_ARSR"/>
    <property type="match status" value="1"/>
</dbReference>
<accession>A0ABS4W657</accession>
<dbReference type="PRINTS" id="PR00778">
    <property type="entry name" value="HTHARSR"/>
</dbReference>
<feature type="compositionally biased region" description="Low complexity" evidence="4">
    <location>
        <begin position="24"/>
        <end position="35"/>
    </location>
</feature>
<evidence type="ECO:0000256" key="3">
    <source>
        <dbReference type="ARBA" id="ARBA00023163"/>
    </source>
</evidence>
<dbReference type="PANTHER" id="PTHR33154:SF36">
    <property type="entry name" value="TRANSCRIPTIONAL REGULATOR"/>
    <property type="match status" value="1"/>
</dbReference>
<dbReference type="InterPro" id="IPR051081">
    <property type="entry name" value="HTH_MetalResp_TranReg"/>
</dbReference>
<keyword evidence="1" id="KW-0805">Transcription regulation</keyword>
<dbReference type="InterPro" id="IPR036388">
    <property type="entry name" value="WH-like_DNA-bd_sf"/>
</dbReference>
<keyword evidence="7" id="KW-1185">Reference proteome</keyword>
<proteinExistence type="predicted"/>
<dbReference type="SUPFAM" id="SSF46785">
    <property type="entry name" value="Winged helix' DNA-binding domain"/>
    <property type="match status" value="1"/>
</dbReference>
<keyword evidence="3" id="KW-0804">Transcription</keyword>
<protein>
    <submittedName>
        <fullName evidence="6">DNA-binding transcriptional ArsR family regulator</fullName>
    </submittedName>
</protein>
<dbReference type="CDD" id="cd00090">
    <property type="entry name" value="HTH_ARSR"/>
    <property type="match status" value="1"/>
</dbReference>
<dbReference type="EMBL" id="JAGINU010000002">
    <property type="protein sequence ID" value="MBP2371471.1"/>
    <property type="molecule type" value="Genomic_DNA"/>
</dbReference>
<comment type="caution">
    <text evidence="6">The sequence shown here is derived from an EMBL/GenBank/DDBJ whole genome shotgun (WGS) entry which is preliminary data.</text>
</comment>
<dbReference type="InterPro" id="IPR001845">
    <property type="entry name" value="HTH_ArsR_DNA-bd_dom"/>
</dbReference>
<evidence type="ECO:0000256" key="1">
    <source>
        <dbReference type="ARBA" id="ARBA00023015"/>
    </source>
</evidence>
<dbReference type="PANTHER" id="PTHR33154">
    <property type="entry name" value="TRANSCRIPTIONAL REGULATOR, ARSR FAMILY"/>
    <property type="match status" value="1"/>
</dbReference>
<evidence type="ECO:0000259" key="5">
    <source>
        <dbReference type="PROSITE" id="PS50987"/>
    </source>
</evidence>
<dbReference type="Pfam" id="PF01022">
    <property type="entry name" value="HTH_5"/>
    <property type="match status" value="1"/>
</dbReference>
<organism evidence="6 7">
    <name type="scientific">Pseudonocardia parietis</name>
    <dbReference type="NCBI Taxonomy" id="570936"/>
    <lineage>
        <taxon>Bacteria</taxon>
        <taxon>Bacillati</taxon>
        <taxon>Actinomycetota</taxon>
        <taxon>Actinomycetes</taxon>
        <taxon>Pseudonocardiales</taxon>
        <taxon>Pseudonocardiaceae</taxon>
        <taxon>Pseudonocardia</taxon>
    </lineage>
</organism>
<gene>
    <name evidence="6" type="ORF">JOF36_007244</name>
</gene>
<sequence length="158" mass="16565">MTRWSDEGAQRMVTSSRTAPGPRAEPAAQAGGEVPAPVAGAEVSAPPLLGQAGEQAGMVAKFFRALGDPTRLRLLEFLLAGEHTVSECVAHVGLSQGRVSTHLACLADCGYVAVRREGRFSHYRVADPRVADLVVLARSLAADNCSALSACARIDSRP</sequence>
<dbReference type="InterPro" id="IPR036390">
    <property type="entry name" value="WH_DNA-bd_sf"/>
</dbReference>
<name>A0ABS4W657_9PSEU</name>